<evidence type="ECO:0000256" key="1">
    <source>
        <dbReference type="SAM" id="MobiDB-lite"/>
    </source>
</evidence>
<feature type="transmembrane region" description="Helical" evidence="2">
    <location>
        <begin position="68"/>
        <end position="87"/>
    </location>
</feature>
<evidence type="ECO:0000313" key="4">
    <source>
        <dbReference type="Proteomes" id="UP001073122"/>
    </source>
</evidence>
<feature type="compositionally biased region" description="Basic and acidic residues" evidence="1">
    <location>
        <begin position="1"/>
        <end position="13"/>
    </location>
</feature>
<proteinExistence type="predicted"/>
<keyword evidence="2" id="KW-0472">Membrane</keyword>
<keyword evidence="2" id="KW-1133">Transmembrane helix</keyword>
<dbReference type="RefSeq" id="WP_267265924.1">
    <property type="nucleotide sequence ID" value="NZ_JAOVZW010000013.1"/>
</dbReference>
<feature type="transmembrane region" description="Helical" evidence="2">
    <location>
        <begin position="99"/>
        <end position="119"/>
    </location>
</feature>
<sequence length="130" mass="15298">MDTPRKNSTEEQKANYNYQETSESDSEVYDFLDSHLEKENTDSFSLGFSQNIIRNIESKQQRRLNIKIYGLISVLSLISIPLFISFISNELISMILTVFLQYKFIFAFFICGVILIQFSERLIYINRDKK</sequence>
<comment type="caution">
    <text evidence="3">The sequence shown here is derived from an EMBL/GenBank/DDBJ whole genome shotgun (WGS) entry which is preliminary data.</text>
</comment>
<evidence type="ECO:0000313" key="3">
    <source>
        <dbReference type="EMBL" id="MCX8524640.1"/>
    </source>
</evidence>
<keyword evidence="4" id="KW-1185">Reference proteome</keyword>
<protein>
    <submittedName>
        <fullName evidence="3">Uncharacterized protein</fullName>
    </submittedName>
</protein>
<dbReference type="Proteomes" id="UP001073122">
    <property type="component" value="Unassembled WGS sequence"/>
</dbReference>
<accession>A0ABT3XTP1</accession>
<evidence type="ECO:0000256" key="2">
    <source>
        <dbReference type="SAM" id="Phobius"/>
    </source>
</evidence>
<reference evidence="3" key="1">
    <citation type="submission" date="2022-10" db="EMBL/GenBank/DDBJ databases">
        <title>Chryseobacterium sp. nov., a novel bacterial species.</title>
        <authorList>
            <person name="Cao Y."/>
        </authorList>
    </citation>
    <scope>NUCLEOTIDE SEQUENCE</scope>
    <source>
        <strain evidence="3">CCTCC AB2015118</strain>
    </source>
</reference>
<name>A0ABT3XTP1_9FLAO</name>
<dbReference type="EMBL" id="JAOVZW010000013">
    <property type="protein sequence ID" value="MCX8524640.1"/>
    <property type="molecule type" value="Genomic_DNA"/>
</dbReference>
<gene>
    <name evidence="3" type="ORF">OF897_12025</name>
</gene>
<organism evidence="3 4">
    <name type="scientific">Chryseobacterium formosus</name>
    <dbReference type="NCBI Taxonomy" id="1537363"/>
    <lineage>
        <taxon>Bacteria</taxon>
        <taxon>Pseudomonadati</taxon>
        <taxon>Bacteroidota</taxon>
        <taxon>Flavobacteriia</taxon>
        <taxon>Flavobacteriales</taxon>
        <taxon>Weeksellaceae</taxon>
        <taxon>Chryseobacterium group</taxon>
        <taxon>Chryseobacterium</taxon>
    </lineage>
</organism>
<keyword evidence="2" id="KW-0812">Transmembrane</keyword>
<feature type="region of interest" description="Disordered" evidence="1">
    <location>
        <begin position="1"/>
        <end position="22"/>
    </location>
</feature>